<dbReference type="Pfam" id="PF00665">
    <property type="entry name" value="rve"/>
    <property type="match status" value="1"/>
</dbReference>
<dbReference type="SUPFAM" id="SSF56672">
    <property type="entry name" value="DNA/RNA polymerases"/>
    <property type="match status" value="1"/>
</dbReference>
<dbReference type="SUPFAM" id="SSF53098">
    <property type="entry name" value="Ribonuclease H-like"/>
    <property type="match status" value="1"/>
</dbReference>
<dbReference type="PANTHER" id="PTHR42648:SF32">
    <property type="entry name" value="RIBONUCLEASE H-LIKE DOMAIN, GAG-PRE-INTEGRASE DOMAIN PROTEIN-RELATED"/>
    <property type="match status" value="1"/>
</dbReference>
<evidence type="ECO:0000256" key="2">
    <source>
        <dbReference type="ARBA" id="ARBA00022801"/>
    </source>
</evidence>
<dbReference type="GO" id="GO:0015074">
    <property type="term" value="P:DNA integration"/>
    <property type="evidence" value="ECO:0007669"/>
    <property type="project" value="InterPro"/>
</dbReference>
<dbReference type="GO" id="GO:0046872">
    <property type="term" value="F:metal ion binding"/>
    <property type="evidence" value="ECO:0007669"/>
    <property type="project" value="UniProtKB-KW"/>
</dbReference>
<feature type="compositionally biased region" description="Pro residues" evidence="3">
    <location>
        <begin position="939"/>
        <end position="951"/>
    </location>
</feature>
<dbReference type="GO" id="GO:0003676">
    <property type="term" value="F:nucleic acid binding"/>
    <property type="evidence" value="ECO:0007669"/>
    <property type="project" value="InterPro"/>
</dbReference>
<sequence>MTHPNPQRHVVPTVVLTRSKLVPLTTARPVTTAVPHNNVTRPRPAKTVVTKPHSPPRRTINRSSSPKPSNFPPKLTTIKAPKFNAVKRGNPQHALKDKGVINSGCSRHMTGNMSYLSDFEAINGGYVAFGGNPKGGKITRKGKFRTDTKCIVLSSDFKLPDDKHATLDESNLWHRRLSHINFKTMNKLIKGNLVRGLPLKVFENNHTCVACKKGKQHTASCKTKPVSSVSQPLQRLHMDLFGPTFVKSLNKKSYYLVVTDDYSMFTWVFLLATKDETSPILKTFITGIENQLSLKVKIIRSDNGIEFKNQDLNQFCGIKRIKREFSVPKTPQQNDIAKRKNMTLIEAAKTMLADSLLPILFWAEVVNTACYVQNRVLVTNPHNKTPYELLHSGTPSIGFMRPFGCPVTILNTLDPLGKFDRKADEGFLVGYSNINDDTTFEVKEPEFEVKKPDINEVNAASTQVPAVEQISTNSTNTFSVAGPYNTVVSLTLAKSSYVDLSQYPDDLNMPALEEITYSDDEEDVGAEADFTNLETTITVSPIPTTRVHKDHHMQKVWVIVDLPNGKRAIGFEDPDYSDKVYKVVKALYGLHQAPRAWYKTLANYLLENGFQRGKIGQTLFIKKQKGDILLVQVYVDDIIFGSTNKDLSMIGSLMYLTSSRPDIMFTICACARFQVTPKASHLHAVSDYAGASLDRKSTTWGCQFLRCRLISWQCKKQTVVATSSTEAEYVAAASCCAQVLWIQNQLLDYGIILNVVSSKFLLFGLTNRCCSLNAVRSRNASEGFDQILDFLNASAIKKKVIITEATVREALRLDEAESIDCLPNEEIFTELARMGTTWNEFSSSMASAVICLAIGRKFNFSKYIFDSIVRNVDSSSKFYMVGKGFFEVETPLFKGMLVPQQVAADVNDVDADNVPANDVVNVADDDVNVVLTADAEPTSPSPPPTTPPPLQEQPSTSQVSPTPPPSLIAQPSSPLQQQQPSQPSYDAAILTDLLNTLLKTYTTLTKKVEALEQDKEGIIELVDVDKDVTLEEVDIKKNTDVQGRLEKSQAQVYHIDLEHANKVLSMQDDEPEPFELKEDKGKGILVQEPKPLKKQAQIKQDEAYVKELEAELNKNINWDDVIEQVKRKGKEDNVVLRYQALKRKPQTEAQARKNMMVYLKNMAGFKMDYFKGMSYDDIHPIFEKYFNSNVAFLEKNEEVEELKKHLQIIPNDDDDVYTEATPLALKIVKERFASSKPKNISNDFMLTTLKAMFEKPDVQAQVWKNQRDRRYPLTRFTLDQMLNNFSFGVDAVEDFKEYTLRDYCCWLKTYCCRLKLKLLDDAADIKLRLLEQSADVVQLVSAVQIVKTVSIRVTTVMYKFILVNPWSIKGSLRQSLRCQKPGRVAARLGCAETKVATWDDLAFKLIILGWNVKHRQIATFLKN</sequence>
<dbReference type="InterPro" id="IPR012337">
    <property type="entry name" value="RNaseH-like_sf"/>
</dbReference>
<dbReference type="InterPro" id="IPR025724">
    <property type="entry name" value="GAG-pre-integrase_dom"/>
</dbReference>
<dbReference type="Pfam" id="PF07727">
    <property type="entry name" value="RVT_2"/>
    <property type="match status" value="1"/>
</dbReference>
<dbReference type="InterPro" id="IPR036397">
    <property type="entry name" value="RNaseH_sf"/>
</dbReference>
<protein>
    <recommendedName>
        <fullName evidence="4">Integrase catalytic domain-containing protein</fullName>
    </recommendedName>
</protein>
<evidence type="ECO:0000259" key="4">
    <source>
        <dbReference type="PROSITE" id="PS50994"/>
    </source>
</evidence>
<organism evidence="5">
    <name type="scientific">Tanacetum cinerariifolium</name>
    <name type="common">Dalmatian daisy</name>
    <name type="synonym">Chrysanthemum cinerariifolium</name>
    <dbReference type="NCBI Taxonomy" id="118510"/>
    <lineage>
        <taxon>Eukaryota</taxon>
        <taxon>Viridiplantae</taxon>
        <taxon>Streptophyta</taxon>
        <taxon>Embryophyta</taxon>
        <taxon>Tracheophyta</taxon>
        <taxon>Spermatophyta</taxon>
        <taxon>Magnoliopsida</taxon>
        <taxon>eudicotyledons</taxon>
        <taxon>Gunneridae</taxon>
        <taxon>Pentapetalae</taxon>
        <taxon>asterids</taxon>
        <taxon>campanulids</taxon>
        <taxon>Asterales</taxon>
        <taxon>Asteraceae</taxon>
        <taxon>Asteroideae</taxon>
        <taxon>Anthemideae</taxon>
        <taxon>Anthemidinae</taxon>
        <taxon>Tanacetum</taxon>
    </lineage>
</organism>
<dbReference type="EMBL" id="BKCJ010000628">
    <property type="protein sequence ID" value="GEU34885.1"/>
    <property type="molecule type" value="Genomic_DNA"/>
</dbReference>
<name>A0A6L2JG71_TANCI</name>
<dbReference type="CDD" id="cd09272">
    <property type="entry name" value="RNase_HI_RT_Ty1"/>
    <property type="match status" value="1"/>
</dbReference>
<dbReference type="PANTHER" id="PTHR42648">
    <property type="entry name" value="TRANSPOSASE, PUTATIVE-RELATED"/>
    <property type="match status" value="1"/>
</dbReference>
<dbReference type="PROSITE" id="PS50994">
    <property type="entry name" value="INTEGRASE"/>
    <property type="match status" value="1"/>
</dbReference>
<feature type="region of interest" description="Disordered" evidence="3">
    <location>
        <begin position="933"/>
        <end position="983"/>
    </location>
</feature>
<dbReference type="Gene3D" id="3.30.420.10">
    <property type="entry name" value="Ribonuclease H-like superfamily/Ribonuclease H"/>
    <property type="match status" value="1"/>
</dbReference>
<proteinExistence type="predicted"/>
<dbReference type="InterPro" id="IPR043502">
    <property type="entry name" value="DNA/RNA_pol_sf"/>
</dbReference>
<evidence type="ECO:0000256" key="3">
    <source>
        <dbReference type="SAM" id="MobiDB-lite"/>
    </source>
</evidence>
<feature type="region of interest" description="Disordered" evidence="3">
    <location>
        <begin position="34"/>
        <end position="74"/>
    </location>
</feature>
<dbReference type="InterPro" id="IPR001584">
    <property type="entry name" value="Integrase_cat-core"/>
</dbReference>
<comment type="caution">
    <text evidence="5">The sequence shown here is derived from an EMBL/GenBank/DDBJ whole genome shotgun (WGS) entry which is preliminary data.</text>
</comment>
<evidence type="ECO:0000313" key="5">
    <source>
        <dbReference type="EMBL" id="GEU34885.1"/>
    </source>
</evidence>
<reference evidence="5" key="1">
    <citation type="journal article" date="2019" name="Sci. Rep.">
        <title>Draft genome of Tanacetum cinerariifolium, the natural source of mosquito coil.</title>
        <authorList>
            <person name="Yamashiro T."/>
            <person name="Shiraishi A."/>
            <person name="Satake H."/>
            <person name="Nakayama K."/>
        </authorList>
    </citation>
    <scope>NUCLEOTIDE SEQUENCE</scope>
</reference>
<feature type="compositionally biased region" description="Low complexity" evidence="3">
    <location>
        <begin position="63"/>
        <end position="74"/>
    </location>
</feature>
<dbReference type="Pfam" id="PF13976">
    <property type="entry name" value="gag_pre-integrs"/>
    <property type="match status" value="1"/>
</dbReference>
<dbReference type="GO" id="GO:0016787">
    <property type="term" value="F:hydrolase activity"/>
    <property type="evidence" value="ECO:0007669"/>
    <property type="project" value="UniProtKB-KW"/>
</dbReference>
<feature type="compositionally biased region" description="Low complexity" evidence="3">
    <location>
        <begin position="967"/>
        <end position="983"/>
    </location>
</feature>
<dbReference type="InterPro" id="IPR013103">
    <property type="entry name" value="RVT_2"/>
</dbReference>
<keyword evidence="2" id="KW-0378">Hydrolase</keyword>
<feature type="domain" description="Integrase catalytic" evidence="4">
    <location>
        <begin position="228"/>
        <end position="394"/>
    </location>
</feature>
<dbReference type="InterPro" id="IPR039537">
    <property type="entry name" value="Retrotran_Ty1/copia-like"/>
</dbReference>
<keyword evidence="1" id="KW-0479">Metal-binding</keyword>
<evidence type="ECO:0000256" key="1">
    <source>
        <dbReference type="ARBA" id="ARBA00022723"/>
    </source>
</evidence>
<gene>
    <name evidence="5" type="ORF">Tci_006863</name>
</gene>
<accession>A0A6L2JG71</accession>